<organism evidence="2 3">
    <name type="scientific">Citrobacter arsenatis</name>
    <dbReference type="NCBI Taxonomy" id="2546350"/>
    <lineage>
        <taxon>Bacteria</taxon>
        <taxon>Pseudomonadati</taxon>
        <taxon>Pseudomonadota</taxon>
        <taxon>Gammaproteobacteria</taxon>
        <taxon>Enterobacterales</taxon>
        <taxon>Enterobacteriaceae</taxon>
        <taxon>Citrobacter</taxon>
    </lineage>
</organism>
<keyword evidence="2" id="KW-0808">Transferase</keyword>
<feature type="transmembrane region" description="Helical" evidence="1">
    <location>
        <begin position="124"/>
        <end position="145"/>
    </location>
</feature>
<dbReference type="GO" id="GO:0016740">
    <property type="term" value="F:transferase activity"/>
    <property type="evidence" value="ECO:0007669"/>
    <property type="project" value="UniProtKB-KW"/>
</dbReference>
<dbReference type="Gene3D" id="3.40.50.2000">
    <property type="entry name" value="Glycogen Phosphorylase B"/>
    <property type="match status" value="1"/>
</dbReference>
<evidence type="ECO:0000313" key="3">
    <source>
        <dbReference type="Proteomes" id="UP000293850"/>
    </source>
</evidence>
<gene>
    <name evidence="2" type="ORF">E1B03_16990</name>
</gene>
<feature type="transmembrane region" description="Helical" evidence="1">
    <location>
        <begin position="93"/>
        <end position="112"/>
    </location>
</feature>
<keyword evidence="1" id="KW-0472">Membrane</keyword>
<dbReference type="KEGG" id="cars:E1B03_16990"/>
<dbReference type="Proteomes" id="UP000293850">
    <property type="component" value="Chromosome"/>
</dbReference>
<evidence type="ECO:0000313" key="2">
    <source>
        <dbReference type="EMBL" id="QBM24032.1"/>
    </source>
</evidence>
<name>A0A4P6WQ85_9ENTR</name>
<dbReference type="Pfam" id="PF13692">
    <property type="entry name" value="Glyco_trans_1_4"/>
    <property type="match status" value="1"/>
</dbReference>
<dbReference type="SUPFAM" id="SSF53756">
    <property type="entry name" value="UDP-Glycosyltransferase/glycogen phosphorylase"/>
    <property type="match status" value="1"/>
</dbReference>
<dbReference type="AlphaFoldDB" id="A0A4P6WQ85"/>
<evidence type="ECO:0000256" key="1">
    <source>
        <dbReference type="SAM" id="Phobius"/>
    </source>
</evidence>
<keyword evidence="1" id="KW-0812">Transmembrane</keyword>
<sequence length="396" mass="45451">MLYLRLCIFRPGGIIKMEVYYRVSDYYPLGAEGSSAASSVRHRVDRVCRCLPDGNELKIYSIIKSRNVSIVKREKHNISNTQQCITYCVASNFLGAILKGFISIFLMFYLIFKIMGRGKYVLIYNLLPANILVYILPTYIFPWILKKTIFQVEEIYSVYDFSFLKRFLTQCSENFVFKKGHNFIVVNENVRNLIKRKDANSIVDYGYNSRNGNTIKPSSTPENIIYTGRLDFVGGIEVLLQALTDLPTDIKNKLVITGNGGLKEHVVTCTNELGISYRGFLNESDYNSLLLDAKISINPLRSQCKFSFYSFPSKVLQYLEYGCVVISSGISQPELEEYFADELLTYENDDPVKLNSLIREANLLNFDKMTIINKYNVFMEMKEHKLRSFFTTVLGG</sequence>
<keyword evidence="3" id="KW-1185">Reference proteome</keyword>
<accession>A0A4P6WQ85</accession>
<keyword evidence="1" id="KW-1133">Transmembrane helix</keyword>
<protein>
    <submittedName>
        <fullName evidence="2">Glycosyltransferase</fullName>
    </submittedName>
</protein>
<reference evidence="2 3" key="1">
    <citation type="submission" date="2019-03" db="EMBL/GenBank/DDBJ databases">
        <title>Complete genome sequence of an arsenate-respiring bacteria, Citrobacter sp. LY-1.</title>
        <authorList>
            <person name="Wang H."/>
            <person name="Liu Y."/>
            <person name="Li Q."/>
            <person name="Huang J."/>
        </authorList>
    </citation>
    <scope>NUCLEOTIDE SEQUENCE [LARGE SCALE GENOMIC DNA]</scope>
    <source>
        <strain evidence="2 3">LY-1</strain>
    </source>
</reference>
<dbReference type="EMBL" id="CP037864">
    <property type="protein sequence ID" value="QBM24032.1"/>
    <property type="molecule type" value="Genomic_DNA"/>
</dbReference>
<proteinExistence type="predicted"/>